<dbReference type="SMART" id="SM00248">
    <property type="entry name" value="ANK"/>
    <property type="match status" value="6"/>
</dbReference>
<proteinExistence type="predicted"/>
<gene>
    <name evidence="5" type="ORF">OFUS_LOCUS8954</name>
</gene>
<dbReference type="SMART" id="SM00969">
    <property type="entry name" value="SOCS_box"/>
    <property type="match status" value="1"/>
</dbReference>
<dbReference type="InterPro" id="IPR036036">
    <property type="entry name" value="SOCS_box-like_dom_sf"/>
</dbReference>
<dbReference type="Proteomes" id="UP000749559">
    <property type="component" value="Unassembled WGS sequence"/>
</dbReference>
<sequence>MEENIINKVKEQFLDMQLDTDKDADAEDVAIVAAAQDGDMAMVTRLLDEGCDVNKIGPKQCNAMHKAVKNGHLEMVTLLQEHGADVNAPMTDQTGHCPLTISAVNDNVDIMHFLLKSKNIKINQVTKDQLRSALHIAVLHNNPSCIKLLLSYHCDVTMKDFTGNTPIGLAVVCNMKPCVEEFVHHGCNMNVLSYPDLHISPGLYWKPHTLVETALLNRNQNMAELLVNNGATVGNIQDYVSHNSNYTTERVVILRDDANLWVKERKQHPRPLSELSRYQIRKLLGSNMTSKVMSLPLPSIMQHYLTNIHCE</sequence>
<evidence type="ECO:0000313" key="5">
    <source>
        <dbReference type="EMBL" id="CAH1782513.1"/>
    </source>
</evidence>
<keyword evidence="2 3" id="KW-0040">ANK repeat</keyword>
<dbReference type="Pfam" id="PF12796">
    <property type="entry name" value="Ank_2"/>
    <property type="match status" value="2"/>
</dbReference>
<name>A0A8S4NNK8_OWEFU</name>
<organism evidence="5 6">
    <name type="scientific">Owenia fusiformis</name>
    <name type="common">Polychaete worm</name>
    <dbReference type="NCBI Taxonomy" id="6347"/>
    <lineage>
        <taxon>Eukaryota</taxon>
        <taxon>Metazoa</taxon>
        <taxon>Spiralia</taxon>
        <taxon>Lophotrochozoa</taxon>
        <taxon>Annelida</taxon>
        <taxon>Polychaeta</taxon>
        <taxon>Sedentaria</taxon>
        <taxon>Canalipalpata</taxon>
        <taxon>Sabellida</taxon>
        <taxon>Oweniida</taxon>
        <taxon>Oweniidae</taxon>
        <taxon>Owenia</taxon>
    </lineage>
</organism>
<evidence type="ECO:0000256" key="2">
    <source>
        <dbReference type="ARBA" id="ARBA00023043"/>
    </source>
</evidence>
<evidence type="ECO:0000313" key="6">
    <source>
        <dbReference type="Proteomes" id="UP000749559"/>
    </source>
</evidence>
<dbReference type="Gene3D" id="1.25.40.20">
    <property type="entry name" value="Ankyrin repeat-containing domain"/>
    <property type="match status" value="1"/>
</dbReference>
<dbReference type="SUPFAM" id="SSF158235">
    <property type="entry name" value="SOCS box-like"/>
    <property type="match status" value="1"/>
</dbReference>
<comment type="caution">
    <text evidence="5">The sequence shown here is derived from an EMBL/GenBank/DDBJ whole genome shotgun (WGS) entry which is preliminary data.</text>
</comment>
<dbReference type="AlphaFoldDB" id="A0A8S4NNK8"/>
<evidence type="ECO:0000259" key="4">
    <source>
        <dbReference type="PROSITE" id="PS50225"/>
    </source>
</evidence>
<dbReference type="InterPro" id="IPR002110">
    <property type="entry name" value="Ankyrin_rpt"/>
</dbReference>
<dbReference type="OrthoDB" id="426293at2759"/>
<dbReference type="PROSITE" id="PS50297">
    <property type="entry name" value="ANK_REP_REGION"/>
    <property type="match status" value="1"/>
</dbReference>
<dbReference type="PROSITE" id="PS50225">
    <property type="entry name" value="SOCS"/>
    <property type="match status" value="1"/>
</dbReference>
<dbReference type="Pfam" id="PF07525">
    <property type="entry name" value="SOCS_box"/>
    <property type="match status" value="1"/>
</dbReference>
<dbReference type="PANTHER" id="PTHR24198">
    <property type="entry name" value="ANKYRIN REPEAT AND PROTEIN KINASE DOMAIN-CONTAINING PROTEIN"/>
    <property type="match status" value="1"/>
</dbReference>
<feature type="repeat" description="ANK" evidence="3">
    <location>
        <begin position="129"/>
        <end position="161"/>
    </location>
</feature>
<dbReference type="PANTHER" id="PTHR24198:SF165">
    <property type="entry name" value="ANKYRIN REPEAT-CONTAINING PROTEIN-RELATED"/>
    <property type="match status" value="1"/>
</dbReference>
<dbReference type="CDD" id="cd03716">
    <property type="entry name" value="SOCS_ASB_like"/>
    <property type="match status" value="1"/>
</dbReference>
<dbReference type="PROSITE" id="PS50088">
    <property type="entry name" value="ANK_REPEAT"/>
    <property type="match status" value="2"/>
</dbReference>
<evidence type="ECO:0000256" key="3">
    <source>
        <dbReference type="PROSITE-ProRule" id="PRU00023"/>
    </source>
</evidence>
<dbReference type="GO" id="GO:0035556">
    <property type="term" value="P:intracellular signal transduction"/>
    <property type="evidence" value="ECO:0007669"/>
    <property type="project" value="InterPro"/>
</dbReference>
<dbReference type="SUPFAM" id="SSF48403">
    <property type="entry name" value="Ankyrin repeat"/>
    <property type="match status" value="1"/>
</dbReference>
<dbReference type="EMBL" id="CAIIXF020000005">
    <property type="protein sequence ID" value="CAH1782513.1"/>
    <property type="molecule type" value="Genomic_DNA"/>
</dbReference>
<dbReference type="InterPro" id="IPR001496">
    <property type="entry name" value="SOCS_box"/>
</dbReference>
<reference evidence="5" key="1">
    <citation type="submission" date="2022-03" db="EMBL/GenBank/DDBJ databases">
        <authorList>
            <person name="Martin C."/>
        </authorList>
    </citation>
    <scope>NUCLEOTIDE SEQUENCE</scope>
</reference>
<dbReference type="Gene3D" id="1.10.750.20">
    <property type="entry name" value="SOCS box"/>
    <property type="match status" value="1"/>
</dbReference>
<keyword evidence="6" id="KW-1185">Reference proteome</keyword>
<keyword evidence="1" id="KW-0677">Repeat</keyword>
<evidence type="ECO:0000256" key="1">
    <source>
        <dbReference type="ARBA" id="ARBA00022737"/>
    </source>
</evidence>
<feature type="repeat" description="ANK" evidence="3">
    <location>
        <begin position="59"/>
        <end position="91"/>
    </location>
</feature>
<dbReference type="InterPro" id="IPR036770">
    <property type="entry name" value="Ankyrin_rpt-contain_sf"/>
</dbReference>
<protein>
    <recommendedName>
        <fullName evidence="4">SOCS box domain-containing protein</fullName>
    </recommendedName>
</protein>
<feature type="domain" description="SOCS box" evidence="4">
    <location>
        <begin position="253"/>
        <end position="311"/>
    </location>
</feature>
<accession>A0A8S4NNK8</accession>